<dbReference type="Proteomes" id="UP001224838">
    <property type="component" value="Chromosome"/>
</dbReference>
<protein>
    <submittedName>
        <fullName evidence="1">Uncharacterized protein</fullName>
    </submittedName>
</protein>
<sequence length="136" mass="14625">MAAIQRVVEGAKRHKGIAQLCEVTLPRRGAGLLDVLDGALPHVFHALATAKGDHQTDQYDISGHALPVSVCVTKMGTTKMGTDLFINRAKPTSPLSLRLENKSVPFLLELPDLGLLRSRAGINPLATMKLLDRLPG</sequence>
<gene>
    <name evidence="1" type="ORF">PSH92_03840</name>
</gene>
<dbReference type="EMBL" id="CP117451">
    <property type="protein sequence ID" value="WLH02011.1"/>
    <property type="molecule type" value="Genomic_DNA"/>
</dbReference>
<dbReference type="RefSeq" id="WP_305469627.1">
    <property type="nucleotide sequence ID" value="NZ_CP117451.1"/>
</dbReference>
<reference evidence="1 2" key="1">
    <citation type="submission" date="2023-02" db="EMBL/GenBank/DDBJ databases">
        <title>Evolution of Hrp T3SS in non-pathogenic Pseudomonas fluorescens.</title>
        <authorList>
            <person name="Liao K."/>
            <person name="Wei H."/>
            <person name="Gu Y."/>
        </authorList>
    </citation>
    <scope>NUCLEOTIDE SEQUENCE [LARGE SCALE GENOMIC DNA]</scope>
    <source>
        <strain evidence="1 2">FP2034</strain>
    </source>
</reference>
<accession>A0ABY9FEM1</accession>
<keyword evidence="2" id="KW-1185">Reference proteome</keyword>
<organism evidence="1 2">
    <name type="scientific">Pseudomonas beijingensis</name>
    <dbReference type="NCBI Taxonomy" id="2954101"/>
    <lineage>
        <taxon>Bacteria</taxon>
        <taxon>Pseudomonadati</taxon>
        <taxon>Pseudomonadota</taxon>
        <taxon>Gammaproteobacteria</taxon>
        <taxon>Pseudomonadales</taxon>
        <taxon>Pseudomonadaceae</taxon>
        <taxon>Pseudomonas</taxon>
    </lineage>
</organism>
<evidence type="ECO:0000313" key="1">
    <source>
        <dbReference type="EMBL" id="WLH02011.1"/>
    </source>
</evidence>
<evidence type="ECO:0000313" key="2">
    <source>
        <dbReference type="Proteomes" id="UP001224838"/>
    </source>
</evidence>
<name>A0ABY9FEM1_9PSED</name>
<proteinExistence type="predicted"/>